<dbReference type="Proteomes" id="UP001239994">
    <property type="component" value="Unassembled WGS sequence"/>
</dbReference>
<dbReference type="AlphaFoldDB" id="A0AAD9DM01"/>
<organism evidence="1 2">
    <name type="scientific">Electrophorus voltai</name>
    <dbReference type="NCBI Taxonomy" id="2609070"/>
    <lineage>
        <taxon>Eukaryota</taxon>
        <taxon>Metazoa</taxon>
        <taxon>Chordata</taxon>
        <taxon>Craniata</taxon>
        <taxon>Vertebrata</taxon>
        <taxon>Euteleostomi</taxon>
        <taxon>Actinopterygii</taxon>
        <taxon>Neopterygii</taxon>
        <taxon>Teleostei</taxon>
        <taxon>Ostariophysi</taxon>
        <taxon>Gymnotiformes</taxon>
        <taxon>Gymnotoidei</taxon>
        <taxon>Gymnotidae</taxon>
        <taxon>Electrophorus</taxon>
    </lineage>
</organism>
<proteinExistence type="predicted"/>
<name>A0AAD9DM01_9TELE</name>
<dbReference type="SUPFAM" id="SSF55424">
    <property type="entry name" value="FAD/NAD-linked reductases, dimerisation (C-terminal) domain"/>
    <property type="match status" value="1"/>
</dbReference>
<dbReference type="InterPro" id="IPR016156">
    <property type="entry name" value="FAD/NAD-linked_Rdtase_dimer_sf"/>
</dbReference>
<dbReference type="EMBL" id="JAROKS010000023">
    <property type="protein sequence ID" value="KAK1787500.1"/>
    <property type="molecule type" value="Genomic_DNA"/>
</dbReference>
<gene>
    <name evidence="1" type="ORF">P4O66_015911</name>
</gene>
<comment type="caution">
    <text evidence="1">The sequence shown here is derived from an EMBL/GenBank/DDBJ whole genome shotgun (WGS) entry which is preliminary data.</text>
</comment>
<dbReference type="Gene3D" id="3.30.390.30">
    <property type="match status" value="1"/>
</dbReference>
<reference evidence="1" key="1">
    <citation type="submission" date="2023-03" db="EMBL/GenBank/DDBJ databases">
        <title>Electrophorus voltai genome.</title>
        <authorList>
            <person name="Bian C."/>
        </authorList>
    </citation>
    <scope>NUCLEOTIDE SEQUENCE</scope>
    <source>
        <strain evidence="1">CB-2022</strain>
        <tissue evidence="1">Muscle</tissue>
    </source>
</reference>
<keyword evidence="2" id="KW-1185">Reference proteome</keyword>
<sequence>MPIARKIIKDGEEHADLNEVAKLFNIHDD</sequence>
<evidence type="ECO:0000313" key="2">
    <source>
        <dbReference type="Proteomes" id="UP001239994"/>
    </source>
</evidence>
<accession>A0AAD9DM01</accession>
<evidence type="ECO:0000313" key="1">
    <source>
        <dbReference type="EMBL" id="KAK1787500.1"/>
    </source>
</evidence>
<protein>
    <submittedName>
        <fullName evidence="1">Uncharacterized protein</fullName>
    </submittedName>
</protein>